<feature type="region of interest" description="Disordered" evidence="6">
    <location>
        <begin position="304"/>
        <end position="337"/>
    </location>
</feature>
<comment type="similarity">
    <text evidence="2 5">Belongs to the glycosyltransferase 10 family.</text>
</comment>
<sequence>MRRFLGATVLFTSFGALLIVSSLRYATVLEPHAADDEGDQPPEPPMTFSDARDFFIHHNNITTYRKNTAVATTQTTGERRQLRSASSTQQRRRLSNALTDGGCEITWPQPPQKPYETAYAASYPGCGARMTWNLVEALTGLWTGDDWDSNNRGKRVVTIKTHFPHDAGRLVPWDDEIHRALVIIRNPMHAIPSFFNHIYEMKNHLPVHSQRAPVDAWIEWRDRLAAIQISRFEKFVDYWMERFLQLNDNRIFVSYERLTDDDMGAEEAIRMTRFLGQSEGVTPIDIESVPCVWKSVVKYKESLKASNNNQKQQERRRLDPLHHDSQRSGPTERPYTPELLSSMSDMLLRLIGKWGDGHLRLRKMLEGYQTDVAAAYLATTGDNDATMTSLGGVVPAQQPKQKTFMLFSPSSVVTLTHDMNLLALYKTMKSKFDEVYFVAPVKGEACEYDNVMCVDNEALVYSNSEGMEDVVTKIAKRMRLHFFEDPTILSEAKLGVALKRLVEMETLRADDKQGGLLEEKFGIRGGGGDHIADKKMTAPMLTSDKAPLTINGKTYHIFQASPPHTASTVLNNFLIGMFEPGAEYSFMVYNQERTIRRHDKDVAIDDGHIVTKTHITDLMGLYKQHRNAFDEIMFVVANRGVNPETRIDSSLCQYNNVLCIEFEELLYSDEHGRESVVRALAEKLKDRFGYFFGAHLDLMDMSDNKFGVHGGHRNRDGSEMQGSSARKIDSGKLFYCGGAPGLNRKEFKYSTFGIFLANSLFPEYEGKVEYQPGQPLINTAIPLTDDTLNQATSNDILIMHSHQKCEIFSLEAFPGAQLHVNAEFYDMHPLHLLNPNGEFTQNYLPPGERSYVIGPHEDTRQSIRIPYCSMKLWYLHKTRPAEAILPKIIDPSKKPKNTKEHFLLYINSHYIEYRERAARALSEIGAIHTAGKCQGNWEVRPPPKPDGSPEQCEPYEDGLRPSSILPVSASNDRDTQGHNSNLFSNYRFALVMENADAPGYVSEKILDAFLAGSIPVYYGSRMVFEIFNPKAFVFFDLDIPQQALNQIQFLEQNPAEYERMLNEPIIANKQVLEKYFSWDETVGNGVLKQRIRQMMGLQGNGASPQW</sequence>
<feature type="signal peptide" evidence="7">
    <location>
        <begin position="1"/>
        <end position="22"/>
    </location>
</feature>
<dbReference type="EMBL" id="JATAAI010000013">
    <property type="protein sequence ID" value="KAK1741252.1"/>
    <property type="molecule type" value="Genomic_DNA"/>
</dbReference>
<keyword evidence="3 5" id="KW-0328">Glycosyltransferase</keyword>
<evidence type="ECO:0000256" key="1">
    <source>
        <dbReference type="ARBA" id="ARBA00004922"/>
    </source>
</evidence>
<dbReference type="SUPFAM" id="SSF53756">
    <property type="entry name" value="UDP-Glycosyltransferase/glycogen phosphorylase"/>
    <property type="match status" value="1"/>
</dbReference>
<dbReference type="Proteomes" id="UP001224775">
    <property type="component" value="Unassembled WGS sequence"/>
</dbReference>
<reference evidence="9" key="1">
    <citation type="submission" date="2023-06" db="EMBL/GenBank/DDBJ databases">
        <title>Survivors Of The Sea: Transcriptome response of Skeletonema marinoi to long-term dormancy.</title>
        <authorList>
            <person name="Pinder M.I.M."/>
            <person name="Kourtchenko O."/>
            <person name="Robertson E.K."/>
            <person name="Larsson T."/>
            <person name="Maumus F."/>
            <person name="Osuna-Cruz C.M."/>
            <person name="Vancaester E."/>
            <person name="Stenow R."/>
            <person name="Vandepoele K."/>
            <person name="Ploug H."/>
            <person name="Bruchert V."/>
            <person name="Godhe A."/>
            <person name="Topel M."/>
        </authorList>
    </citation>
    <scope>NUCLEOTIDE SEQUENCE</scope>
    <source>
        <strain evidence="9">R05AC</strain>
    </source>
</reference>
<dbReference type="GO" id="GO:0046920">
    <property type="term" value="F:alpha-(1-&gt;3)-fucosyltransferase activity"/>
    <property type="evidence" value="ECO:0007669"/>
    <property type="project" value="TreeGrafter"/>
</dbReference>
<comment type="caution">
    <text evidence="9">The sequence shown here is derived from an EMBL/GenBank/DDBJ whole genome shotgun (WGS) entry which is preliminary data.</text>
</comment>
<dbReference type="PANTHER" id="PTHR11929:SF194">
    <property type="entry name" value="ALPHA-(1,3)-FUCOSYLTRANSFERASE 10"/>
    <property type="match status" value="1"/>
</dbReference>
<evidence type="ECO:0000256" key="6">
    <source>
        <dbReference type="SAM" id="MobiDB-lite"/>
    </source>
</evidence>
<evidence type="ECO:0000256" key="3">
    <source>
        <dbReference type="ARBA" id="ARBA00022676"/>
    </source>
</evidence>
<evidence type="ECO:0000259" key="8">
    <source>
        <dbReference type="Pfam" id="PF00852"/>
    </source>
</evidence>
<dbReference type="PANTHER" id="PTHR11929">
    <property type="entry name" value="ALPHA- 1,3 -FUCOSYLTRANSFERASE"/>
    <property type="match status" value="1"/>
</dbReference>
<keyword evidence="5" id="KW-0333">Golgi apparatus</keyword>
<organism evidence="9 10">
    <name type="scientific">Skeletonema marinoi</name>
    <dbReference type="NCBI Taxonomy" id="267567"/>
    <lineage>
        <taxon>Eukaryota</taxon>
        <taxon>Sar</taxon>
        <taxon>Stramenopiles</taxon>
        <taxon>Ochrophyta</taxon>
        <taxon>Bacillariophyta</taxon>
        <taxon>Coscinodiscophyceae</taxon>
        <taxon>Thalassiosirophycidae</taxon>
        <taxon>Thalassiosirales</taxon>
        <taxon>Skeletonemataceae</taxon>
        <taxon>Skeletonema</taxon>
        <taxon>Skeletonema marinoi-dohrnii complex</taxon>
    </lineage>
</organism>
<evidence type="ECO:0000313" key="10">
    <source>
        <dbReference type="Proteomes" id="UP001224775"/>
    </source>
</evidence>
<keyword evidence="7" id="KW-0732">Signal</keyword>
<dbReference type="InterPro" id="IPR055270">
    <property type="entry name" value="Glyco_tran_10_C"/>
</dbReference>
<evidence type="ECO:0000256" key="2">
    <source>
        <dbReference type="ARBA" id="ARBA00008919"/>
    </source>
</evidence>
<dbReference type="SUPFAM" id="SSF52540">
    <property type="entry name" value="P-loop containing nucleoside triphosphate hydrolases"/>
    <property type="match status" value="1"/>
</dbReference>
<dbReference type="Gene3D" id="3.40.50.300">
    <property type="entry name" value="P-loop containing nucleotide triphosphate hydrolases"/>
    <property type="match status" value="1"/>
</dbReference>
<dbReference type="InterPro" id="IPR027417">
    <property type="entry name" value="P-loop_NTPase"/>
</dbReference>
<dbReference type="GO" id="GO:0032580">
    <property type="term" value="C:Golgi cisterna membrane"/>
    <property type="evidence" value="ECO:0007669"/>
    <property type="project" value="UniProtKB-SubCell"/>
</dbReference>
<evidence type="ECO:0000313" key="9">
    <source>
        <dbReference type="EMBL" id="KAK1741252.1"/>
    </source>
</evidence>
<name>A0AAD9DBI6_9STRA</name>
<keyword evidence="5" id="KW-0472">Membrane</keyword>
<dbReference type="AlphaFoldDB" id="A0AAD9DBI6"/>
<protein>
    <recommendedName>
        <fullName evidence="5">Fucosyltransferase</fullName>
        <ecNumber evidence="5">2.4.1.-</ecNumber>
    </recommendedName>
</protein>
<gene>
    <name evidence="9" type="ORF">QTG54_007730</name>
</gene>
<feature type="region of interest" description="Disordered" evidence="6">
    <location>
        <begin position="70"/>
        <end position="92"/>
    </location>
</feature>
<keyword evidence="5" id="KW-0812">Transmembrane</keyword>
<dbReference type="Pfam" id="PF00852">
    <property type="entry name" value="Glyco_transf_10"/>
    <property type="match status" value="1"/>
</dbReference>
<keyword evidence="4 5" id="KW-0808">Transferase</keyword>
<evidence type="ECO:0000256" key="7">
    <source>
        <dbReference type="SAM" id="SignalP"/>
    </source>
</evidence>
<comment type="pathway">
    <text evidence="1">Protein modification; protein glycosylation.</text>
</comment>
<feature type="region of interest" description="Disordered" evidence="6">
    <location>
        <begin position="935"/>
        <end position="955"/>
    </location>
</feature>
<dbReference type="InterPro" id="IPR001503">
    <property type="entry name" value="Glyco_trans_10"/>
</dbReference>
<evidence type="ECO:0000256" key="4">
    <source>
        <dbReference type="ARBA" id="ARBA00022679"/>
    </source>
</evidence>
<feature type="compositionally biased region" description="Basic and acidic residues" evidence="6">
    <location>
        <begin position="312"/>
        <end position="326"/>
    </location>
</feature>
<feature type="domain" description="Fucosyltransferase C-terminal" evidence="8">
    <location>
        <begin position="913"/>
        <end position="1060"/>
    </location>
</feature>
<dbReference type="Gene3D" id="3.40.50.11660">
    <property type="entry name" value="Glycosyl transferase family 10, C-terminal domain"/>
    <property type="match status" value="1"/>
</dbReference>
<accession>A0AAD9DBI6</accession>
<evidence type="ECO:0000256" key="5">
    <source>
        <dbReference type="RuleBase" id="RU003832"/>
    </source>
</evidence>
<feature type="chain" id="PRO_5042158285" description="Fucosyltransferase" evidence="7">
    <location>
        <begin position="23"/>
        <end position="1106"/>
    </location>
</feature>
<comment type="subcellular location">
    <subcellularLocation>
        <location evidence="5">Golgi apparatus</location>
        <location evidence="5">Golgi stack membrane</location>
        <topology evidence="5">Single-pass type II membrane protein</topology>
    </subcellularLocation>
</comment>
<keyword evidence="10" id="KW-1185">Reference proteome</keyword>
<dbReference type="EC" id="2.4.1.-" evidence="5"/>
<dbReference type="InterPro" id="IPR038577">
    <property type="entry name" value="GT10-like_C_sf"/>
</dbReference>
<proteinExistence type="inferred from homology"/>